<gene>
    <name evidence="2" type="ORF">CTOB1V02_LOCUS8159</name>
</gene>
<dbReference type="Pfam" id="PF00313">
    <property type="entry name" value="CSD"/>
    <property type="match status" value="1"/>
</dbReference>
<dbReference type="GO" id="GO:0003676">
    <property type="term" value="F:nucleic acid binding"/>
    <property type="evidence" value="ECO:0007669"/>
    <property type="project" value="InterPro"/>
</dbReference>
<accession>A0A7R8ZMP5</accession>
<name>A0A7R8ZMP5_9CRUS</name>
<feature type="non-terminal residue" evidence="2">
    <location>
        <position position="1"/>
    </location>
</feature>
<dbReference type="SUPFAM" id="SSF50249">
    <property type="entry name" value="Nucleic acid-binding proteins"/>
    <property type="match status" value="1"/>
</dbReference>
<dbReference type="PROSITE" id="PS00352">
    <property type="entry name" value="CSD_1"/>
    <property type="match status" value="1"/>
</dbReference>
<evidence type="ECO:0000313" key="2">
    <source>
        <dbReference type="EMBL" id="CAD7230298.1"/>
    </source>
</evidence>
<proteinExistence type="predicted"/>
<dbReference type="InterPro" id="IPR012340">
    <property type="entry name" value="NA-bd_OB-fold"/>
</dbReference>
<dbReference type="CDD" id="cd04458">
    <property type="entry name" value="CSP_CDS"/>
    <property type="match status" value="1"/>
</dbReference>
<dbReference type="EMBL" id="OB662592">
    <property type="protein sequence ID" value="CAD7230298.1"/>
    <property type="molecule type" value="Genomic_DNA"/>
</dbReference>
<feature type="region of interest" description="Disordered" evidence="1">
    <location>
        <begin position="1"/>
        <end position="87"/>
    </location>
</feature>
<sequence length="199" mass="21517">MDLRKSAPGAAVSPEAQPLKRKTTSRKSAPAPAQTEAALLPEEKGAASKPPQVKRAVGSGEQSNAKPASTKATKGLSDAGVNTDPEDWYTLSEEKPASVLTLVNAEDIPPLPKLSLEDTNRAKEISKSRASERNCQRNAKENSHNLDVESCGVKGVVIWYHVKRGFGFIKQDNEQGELFVHRSNILRNNPKKAIPSLAE</sequence>
<reference evidence="2" key="1">
    <citation type="submission" date="2020-11" db="EMBL/GenBank/DDBJ databases">
        <authorList>
            <person name="Tran Van P."/>
        </authorList>
    </citation>
    <scope>NUCLEOTIDE SEQUENCE</scope>
</reference>
<dbReference type="AlphaFoldDB" id="A0A7R8ZMP5"/>
<dbReference type="PROSITE" id="PS51857">
    <property type="entry name" value="CSD_2"/>
    <property type="match status" value="1"/>
</dbReference>
<dbReference type="InterPro" id="IPR002059">
    <property type="entry name" value="CSP_DNA-bd"/>
</dbReference>
<dbReference type="InterPro" id="IPR019844">
    <property type="entry name" value="CSD_CS"/>
</dbReference>
<protein>
    <submittedName>
        <fullName evidence="2">Uncharacterized protein</fullName>
    </submittedName>
</protein>
<evidence type="ECO:0000256" key="1">
    <source>
        <dbReference type="SAM" id="MobiDB-lite"/>
    </source>
</evidence>
<feature type="compositionally biased region" description="Polar residues" evidence="1">
    <location>
        <begin position="60"/>
        <end position="72"/>
    </location>
</feature>
<organism evidence="2">
    <name type="scientific">Cyprideis torosa</name>
    <dbReference type="NCBI Taxonomy" id="163714"/>
    <lineage>
        <taxon>Eukaryota</taxon>
        <taxon>Metazoa</taxon>
        <taxon>Ecdysozoa</taxon>
        <taxon>Arthropoda</taxon>
        <taxon>Crustacea</taxon>
        <taxon>Oligostraca</taxon>
        <taxon>Ostracoda</taxon>
        <taxon>Podocopa</taxon>
        <taxon>Podocopida</taxon>
        <taxon>Cytherocopina</taxon>
        <taxon>Cytheroidea</taxon>
        <taxon>Cytherideidae</taxon>
        <taxon>Cyprideis</taxon>
    </lineage>
</organism>
<dbReference type="Gene3D" id="2.40.50.140">
    <property type="entry name" value="Nucleic acid-binding proteins"/>
    <property type="match status" value="1"/>
</dbReference>
<dbReference type="OrthoDB" id="203339at2759"/>